<dbReference type="EMBL" id="CP090035">
    <property type="protein sequence ID" value="UPK96848.1"/>
    <property type="molecule type" value="Genomic_DNA"/>
</dbReference>
<reference evidence="1" key="1">
    <citation type="submission" date="2021-11" db="EMBL/GenBank/DDBJ databases">
        <title>Fusarium solani-melongenae Genome sequencing and assembly.</title>
        <authorList>
            <person name="Xie S."/>
            <person name="Huang L."/>
            <person name="Zhang X."/>
        </authorList>
    </citation>
    <scope>NUCLEOTIDE SEQUENCE</scope>
    <source>
        <strain evidence="1">CRI 24-3</strain>
    </source>
</reference>
<sequence length="597" mass="65492">MASLGNSSVLGAFALPPLRNEPIVSDISHLSAFQRDPCRSPGLGHATNSHQIAYGPGTPERSSLVEEMVSMKKEMPFEVHPNVNGKAVVGAAEHTQKSPFEHKLAVAKYSHATPELVDKAIQGALEAKKTWSKTSLHDRAAIFYRAAALLRGPYLYRMMAATMHGQGKNAYQASIDCAAESIDFLTMFPSLAEKLYQTQPPFNAPDVWKCVINPYSIRMPEPRTDHHSRSEVRPLDGFVYAVSPFNFTALAVNLVLAPLITGNVVIWKPSPGAIYSSWLFNHIMIEAGLPAGVLQFLPGDAEQVTAQIFQSRDFNSLHFTGSTTVFRQLAATIGTKMNFWKSYPRIVGETGGKNFHLIHPSADVRNAALKSIRAAFEYQGQKCSALSRVYLPASLAESFKEILIRETEALTMGDKFTDFVGPVISQPAFDRVSKYIRDAKNTSHIKVLAGGTYDDSTGYYIRPTVVESSDPKSRFMTEEIFGPFLCLYVYDDTDFGPKIFDLIDETTEYALSGAIFAKDRQAIVEATEGLQFAAGNFYVNDQCTGAMPGHQPFGGSRASGTNDKAGSLGLLTRFVSSRTIKEGFATIDSVLYPSNQE</sequence>
<accession>A0ACD3Z6H7</accession>
<name>A0ACD3Z6H7_FUSSC</name>
<evidence type="ECO:0000313" key="2">
    <source>
        <dbReference type="Proteomes" id="UP000830768"/>
    </source>
</evidence>
<gene>
    <name evidence="1" type="ORF">LCI18_007783</name>
</gene>
<organism evidence="1 2">
    <name type="scientific">Fusarium solani subsp. cucurbitae</name>
    <name type="common">Neocosmosporum cucurbitae</name>
    <dbReference type="NCBI Taxonomy" id="2747967"/>
    <lineage>
        <taxon>Eukaryota</taxon>
        <taxon>Fungi</taxon>
        <taxon>Dikarya</taxon>
        <taxon>Ascomycota</taxon>
        <taxon>Pezizomycotina</taxon>
        <taxon>Sordariomycetes</taxon>
        <taxon>Hypocreomycetidae</taxon>
        <taxon>Hypocreales</taxon>
        <taxon>Nectriaceae</taxon>
        <taxon>Fusarium</taxon>
        <taxon>Fusarium solani species complex</taxon>
    </lineage>
</organism>
<proteinExistence type="predicted"/>
<evidence type="ECO:0000313" key="1">
    <source>
        <dbReference type="EMBL" id="UPK96848.1"/>
    </source>
</evidence>
<keyword evidence="2" id="KW-1185">Reference proteome</keyword>
<protein>
    <submittedName>
        <fullName evidence="1">Uncharacterized protein</fullName>
    </submittedName>
</protein>
<dbReference type="Proteomes" id="UP000830768">
    <property type="component" value="Chromosome 6"/>
</dbReference>